<dbReference type="AlphaFoldDB" id="A0A223UGR2"/>
<dbReference type="SUPFAM" id="SSF54292">
    <property type="entry name" value="2Fe-2S ferredoxin-like"/>
    <property type="match status" value="1"/>
</dbReference>
<evidence type="ECO:0000256" key="1">
    <source>
        <dbReference type="ARBA" id="ARBA00023002"/>
    </source>
</evidence>
<dbReference type="InterPro" id="IPR042204">
    <property type="entry name" value="2Fe-2S-bd_N"/>
</dbReference>
<dbReference type="Pfam" id="PF13510">
    <property type="entry name" value="Fer2_4"/>
    <property type="match status" value="1"/>
</dbReference>
<dbReference type="GO" id="GO:0051536">
    <property type="term" value="F:iron-sulfur cluster binding"/>
    <property type="evidence" value="ECO:0007669"/>
    <property type="project" value="InterPro"/>
</dbReference>
<sequence length="87" mass="9153">MKATLNITVDGQPLTVPEGISVAAALALTGDPTTRQAVNGELRAPFCGMGVCQECRIAVDGLRVLACQTLCRAGMQIERSRDEHAAL</sequence>
<dbReference type="RefSeq" id="WP_045395487.1">
    <property type="nucleotide sequence ID" value="NZ_CAAHGB010000003.1"/>
</dbReference>
<dbReference type="Proteomes" id="UP000259400">
    <property type="component" value="Unassembled WGS sequence"/>
</dbReference>
<dbReference type="KEGG" id="kqv:B8P98_24180"/>
<accession>A0A223UGR2</accession>
<dbReference type="EMBL" id="UJZG01000014">
    <property type="protein sequence ID" value="SXD99503.1"/>
    <property type="molecule type" value="Genomic_DNA"/>
</dbReference>
<keyword evidence="5" id="KW-1185">Reference proteome</keyword>
<comment type="caution">
    <text evidence="2">The sequence shown here is derived from an EMBL/GenBank/DDBJ whole genome shotgun (WGS) entry which is preliminary data.</text>
</comment>
<dbReference type="GO" id="GO:0016491">
    <property type="term" value="F:oxidoreductase activity"/>
    <property type="evidence" value="ECO:0007669"/>
    <property type="project" value="UniProtKB-KW"/>
</dbReference>
<name>A0A223UGR2_9ENTR</name>
<dbReference type="Gene3D" id="3.10.20.440">
    <property type="entry name" value="2Fe-2S iron-sulphur cluster binding domain, sarcosine oxidase, alpha subunit, N-terminal domain"/>
    <property type="match status" value="1"/>
</dbReference>
<proteinExistence type="predicted"/>
<dbReference type="GeneID" id="69757282"/>
<evidence type="ECO:0000313" key="3">
    <source>
        <dbReference type="EMBL" id="VVK23910.1"/>
    </source>
</evidence>
<evidence type="ECO:0000313" key="4">
    <source>
        <dbReference type="Proteomes" id="UP000257712"/>
    </source>
</evidence>
<dbReference type="EMBL" id="UJYZ02000033">
    <property type="protein sequence ID" value="VVK23910.1"/>
    <property type="molecule type" value="Genomic_DNA"/>
</dbReference>
<organism evidence="2 4">
    <name type="scientific">Klebsiella quasivariicola</name>
    <dbReference type="NCBI Taxonomy" id="2026240"/>
    <lineage>
        <taxon>Bacteria</taxon>
        <taxon>Pseudomonadati</taxon>
        <taxon>Pseudomonadota</taxon>
        <taxon>Gammaproteobacteria</taxon>
        <taxon>Enterobacterales</taxon>
        <taxon>Enterobacteriaceae</taxon>
        <taxon>Klebsiella/Raoultella group</taxon>
        <taxon>Klebsiella</taxon>
        <taxon>Klebsiella pneumoniae complex</taxon>
    </lineage>
</organism>
<dbReference type="Proteomes" id="UP000257712">
    <property type="component" value="Unassembled WGS sequence"/>
</dbReference>
<evidence type="ECO:0000313" key="5">
    <source>
        <dbReference type="Proteomes" id="UP000259400"/>
    </source>
</evidence>
<gene>
    <name evidence="3" type="ORF">SAMEA3538468_04728</name>
    <name evidence="2" type="ORF">SAMEA3538780_03907</name>
</gene>
<dbReference type="InterPro" id="IPR036010">
    <property type="entry name" value="2Fe-2S_ferredoxin-like_sf"/>
</dbReference>
<keyword evidence="1" id="KW-0560">Oxidoreductase</keyword>
<reference evidence="2 4" key="1">
    <citation type="submission" date="2018-08" db="EMBL/GenBank/DDBJ databases">
        <authorList>
            <consortium name="Pathogen Informatics"/>
        </authorList>
    </citation>
    <scope>NUCLEOTIDE SEQUENCE [LARGE SCALE GENOMIC DNA]</scope>
    <source>
        <strain evidence="3 5">EuSCAPE_IL010</strain>
        <strain evidence="2 4">EuSCAPE_IT371</strain>
    </source>
</reference>
<protein>
    <submittedName>
        <fullName evidence="2">(2Fe-2S)-binding protein</fullName>
    </submittedName>
</protein>
<evidence type="ECO:0000313" key="2">
    <source>
        <dbReference type="EMBL" id="SXD99503.1"/>
    </source>
</evidence>
<accession>A0A6C2VLQ3</accession>